<dbReference type="InterPro" id="IPR036412">
    <property type="entry name" value="HAD-like_sf"/>
</dbReference>
<name>A0AAN6UE11_9PEZI</name>
<dbReference type="Pfam" id="PF13242">
    <property type="entry name" value="Hydrolase_like"/>
    <property type="match status" value="1"/>
</dbReference>
<dbReference type="AlphaFoldDB" id="A0AAN6UE11"/>
<dbReference type="PANTHER" id="PTHR46191">
    <property type="match status" value="1"/>
</dbReference>
<evidence type="ECO:0008006" key="3">
    <source>
        <dbReference type="Google" id="ProtNLM"/>
    </source>
</evidence>
<dbReference type="InterPro" id="IPR023214">
    <property type="entry name" value="HAD_sf"/>
</dbReference>
<keyword evidence="2" id="KW-1185">Reference proteome</keyword>
<comment type="caution">
    <text evidence="1">The sequence shown here is derived from an EMBL/GenBank/DDBJ whole genome shotgun (WGS) entry which is preliminary data.</text>
</comment>
<dbReference type="SUPFAM" id="SSF56784">
    <property type="entry name" value="HAD-like"/>
    <property type="match status" value="1"/>
</dbReference>
<sequence length="320" mass="34887">MGQRNLLLCFDAFGTLFKPKRPVPEQYAAVARQCGLHLNTTQVETSFQAAFLQEAKAHPNYGKASDMGASAWWTNVIHETFQPLLGPHRALPRDLAPKLLERFSSSAGYTLAPGLPSLLRSLRKQQQQQQRSAATAHPYQIVVGVITNSDDRVPGILSSFGFRVSPVRFGSPISLAEVVPEQHQFDIDFHCMSYDVGSSKPERRIFDAAEAMAMRLAALQGSADTDHRGGGVGHGVPWLKLYIGDEFEKDGKAANSAGWNSVLVGLGADTGEQVNLLNLDPCGTVALDDVFPQEGSPSMIRAENIRGVLEWLIDQYGRTG</sequence>
<organism evidence="1 2">
    <name type="scientific">Trichocladium antarcticum</name>
    <dbReference type="NCBI Taxonomy" id="1450529"/>
    <lineage>
        <taxon>Eukaryota</taxon>
        <taxon>Fungi</taxon>
        <taxon>Dikarya</taxon>
        <taxon>Ascomycota</taxon>
        <taxon>Pezizomycotina</taxon>
        <taxon>Sordariomycetes</taxon>
        <taxon>Sordariomycetidae</taxon>
        <taxon>Sordariales</taxon>
        <taxon>Chaetomiaceae</taxon>
        <taxon>Trichocladium</taxon>
    </lineage>
</organism>
<reference evidence="1" key="2">
    <citation type="submission" date="2023-05" db="EMBL/GenBank/DDBJ databases">
        <authorList>
            <consortium name="Lawrence Berkeley National Laboratory"/>
            <person name="Steindorff A."/>
            <person name="Hensen N."/>
            <person name="Bonometti L."/>
            <person name="Westerberg I."/>
            <person name="Brannstrom I.O."/>
            <person name="Guillou S."/>
            <person name="Cros-Aarteil S."/>
            <person name="Calhoun S."/>
            <person name="Haridas S."/>
            <person name="Kuo A."/>
            <person name="Mondo S."/>
            <person name="Pangilinan J."/>
            <person name="Riley R."/>
            <person name="Labutti K."/>
            <person name="Andreopoulos B."/>
            <person name="Lipzen A."/>
            <person name="Chen C."/>
            <person name="Yanf M."/>
            <person name="Daum C."/>
            <person name="Ng V."/>
            <person name="Clum A."/>
            <person name="Ohm R."/>
            <person name="Martin F."/>
            <person name="Silar P."/>
            <person name="Natvig D."/>
            <person name="Lalanne C."/>
            <person name="Gautier V."/>
            <person name="Ament-Velasquez S.L."/>
            <person name="Kruys A."/>
            <person name="Hutchinson M.I."/>
            <person name="Powell A.J."/>
            <person name="Barry K."/>
            <person name="Miller A.N."/>
            <person name="Grigoriev I.V."/>
            <person name="Debuchy R."/>
            <person name="Gladieux P."/>
            <person name="Thoren M.H."/>
            <person name="Johannesson H."/>
        </authorList>
    </citation>
    <scope>NUCLEOTIDE SEQUENCE</scope>
    <source>
        <strain evidence="1">CBS 123565</strain>
    </source>
</reference>
<dbReference type="Proteomes" id="UP001304895">
    <property type="component" value="Unassembled WGS sequence"/>
</dbReference>
<dbReference type="EMBL" id="MU853427">
    <property type="protein sequence ID" value="KAK4131235.1"/>
    <property type="molecule type" value="Genomic_DNA"/>
</dbReference>
<dbReference type="Gene3D" id="3.40.50.1000">
    <property type="entry name" value="HAD superfamily/HAD-like"/>
    <property type="match status" value="1"/>
</dbReference>
<dbReference type="GO" id="GO:0005634">
    <property type="term" value="C:nucleus"/>
    <property type="evidence" value="ECO:0007669"/>
    <property type="project" value="TreeGrafter"/>
</dbReference>
<dbReference type="InterPro" id="IPR051828">
    <property type="entry name" value="HAD-like_hydrolase_domain"/>
</dbReference>
<dbReference type="PANTHER" id="PTHR46191:SF2">
    <property type="entry name" value="HALOACID DEHALOGENASE-LIKE HYDROLASE DOMAIN-CONTAINING PROTEIN 3"/>
    <property type="match status" value="1"/>
</dbReference>
<dbReference type="InterPro" id="IPR044924">
    <property type="entry name" value="HAD-SF_hydro_IA_REG-2-like_cap"/>
</dbReference>
<protein>
    <recommendedName>
        <fullName evidence="3">Haloacid dehalogenase</fullName>
    </recommendedName>
</protein>
<gene>
    <name evidence="1" type="ORF">BT67DRAFT_445000</name>
</gene>
<accession>A0AAN6UE11</accession>
<proteinExistence type="predicted"/>
<evidence type="ECO:0000313" key="1">
    <source>
        <dbReference type="EMBL" id="KAK4131235.1"/>
    </source>
</evidence>
<reference evidence="1" key="1">
    <citation type="journal article" date="2023" name="Mol. Phylogenet. Evol.">
        <title>Genome-scale phylogeny and comparative genomics of the fungal order Sordariales.</title>
        <authorList>
            <person name="Hensen N."/>
            <person name="Bonometti L."/>
            <person name="Westerberg I."/>
            <person name="Brannstrom I.O."/>
            <person name="Guillou S."/>
            <person name="Cros-Aarteil S."/>
            <person name="Calhoun S."/>
            <person name="Haridas S."/>
            <person name="Kuo A."/>
            <person name="Mondo S."/>
            <person name="Pangilinan J."/>
            <person name="Riley R."/>
            <person name="LaButti K."/>
            <person name="Andreopoulos B."/>
            <person name="Lipzen A."/>
            <person name="Chen C."/>
            <person name="Yan M."/>
            <person name="Daum C."/>
            <person name="Ng V."/>
            <person name="Clum A."/>
            <person name="Steindorff A."/>
            <person name="Ohm R.A."/>
            <person name="Martin F."/>
            <person name="Silar P."/>
            <person name="Natvig D.O."/>
            <person name="Lalanne C."/>
            <person name="Gautier V."/>
            <person name="Ament-Velasquez S.L."/>
            <person name="Kruys A."/>
            <person name="Hutchinson M.I."/>
            <person name="Powell A.J."/>
            <person name="Barry K."/>
            <person name="Miller A.N."/>
            <person name="Grigoriev I.V."/>
            <person name="Debuchy R."/>
            <person name="Gladieux P."/>
            <person name="Hiltunen Thoren M."/>
            <person name="Johannesson H."/>
        </authorList>
    </citation>
    <scope>NUCLEOTIDE SEQUENCE</scope>
    <source>
        <strain evidence="1">CBS 123565</strain>
    </source>
</reference>
<dbReference type="Gene3D" id="1.10.150.720">
    <property type="entry name" value="Haloacid dehalogenase-like hydrolase"/>
    <property type="match status" value="1"/>
</dbReference>
<evidence type="ECO:0000313" key="2">
    <source>
        <dbReference type="Proteomes" id="UP001304895"/>
    </source>
</evidence>